<keyword evidence="2" id="KW-1133">Transmembrane helix</keyword>
<protein>
    <submittedName>
        <fullName evidence="3">Uncharacterized protein</fullName>
    </submittedName>
</protein>
<evidence type="ECO:0000313" key="4">
    <source>
        <dbReference type="Proteomes" id="UP000828390"/>
    </source>
</evidence>
<dbReference type="EMBL" id="JAIWYP010000012">
    <property type="protein sequence ID" value="KAH3730482.1"/>
    <property type="molecule type" value="Genomic_DNA"/>
</dbReference>
<comment type="caution">
    <text evidence="3">The sequence shown here is derived from an EMBL/GenBank/DDBJ whole genome shotgun (WGS) entry which is preliminary data.</text>
</comment>
<keyword evidence="2" id="KW-0812">Transmembrane</keyword>
<evidence type="ECO:0000256" key="1">
    <source>
        <dbReference type="SAM" id="MobiDB-lite"/>
    </source>
</evidence>
<evidence type="ECO:0000256" key="2">
    <source>
        <dbReference type="SAM" id="Phobius"/>
    </source>
</evidence>
<reference evidence="3" key="2">
    <citation type="submission" date="2020-11" db="EMBL/GenBank/DDBJ databases">
        <authorList>
            <person name="McCartney M.A."/>
            <person name="Auch B."/>
            <person name="Kono T."/>
            <person name="Mallez S."/>
            <person name="Becker A."/>
            <person name="Gohl D.M."/>
            <person name="Silverstein K.A.T."/>
            <person name="Koren S."/>
            <person name="Bechman K.B."/>
            <person name="Herman A."/>
            <person name="Abrahante J.E."/>
            <person name="Garbe J."/>
        </authorList>
    </citation>
    <scope>NUCLEOTIDE SEQUENCE</scope>
    <source>
        <strain evidence="3">Duluth1</strain>
        <tissue evidence="3">Whole animal</tissue>
    </source>
</reference>
<feature type="transmembrane region" description="Helical" evidence="2">
    <location>
        <begin position="134"/>
        <end position="154"/>
    </location>
</feature>
<dbReference type="AlphaFoldDB" id="A0A9D4HRJ3"/>
<proteinExistence type="predicted"/>
<keyword evidence="4" id="KW-1185">Reference proteome</keyword>
<feature type="compositionally biased region" description="Basic and acidic residues" evidence="1">
    <location>
        <begin position="1"/>
        <end position="14"/>
    </location>
</feature>
<gene>
    <name evidence="3" type="ORF">DPMN_056471</name>
</gene>
<feature type="transmembrane region" description="Helical" evidence="2">
    <location>
        <begin position="103"/>
        <end position="122"/>
    </location>
</feature>
<name>A0A9D4HRJ3_DREPO</name>
<evidence type="ECO:0000313" key="3">
    <source>
        <dbReference type="EMBL" id="KAH3730482.1"/>
    </source>
</evidence>
<reference evidence="3" key="1">
    <citation type="journal article" date="2019" name="bioRxiv">
        <title>The Genome of the Zebra Mussel, Dreissena polymorpha: A Resource for Invasive Species Research.</title>
        <authorList>
            <person name="McCartney M.A."/>
            <person name="Auch B."/>
            <person name="Kono T."/>
            <person name="Mallez S."/>
            <person name="Zhang Y."/>
            <person name="Obille A."/>
            <person name="Becker A."/>
            <person name="Abrahante J.E."/>
            <person name="Garbe J."/>
            <person name="Badalamenti J.P."/>
            <person name="Herman A."/>
            <person name="Mangelson H."/>
            <person name="Liachko I."/>
            <person name="Sullivan S."/>
            <person name="Sone E.D."/>
            <person name="Koren S."/>
            <person name="Silverstein K.A.T."/>
            <person name="Beckman K.B."/>
            <person name="Gohl D.M."/>
        </authorList>
    </citation>
    <scope>NUCLEOTIDE SEQUENCE</scope>
    <source>
        <strain evidence="3">Duluth1</strain>
        <tissue evidence="3">Whole animal</tissue>
    </source>
</reference>
<accession>A0A9D4HRJ3</accession>
<keyword evidence="2" id="KW-0472">Membrane</keyword>
<feature type="region of interest" description="Disordered" evidence="1">
    <location>
        <begin position="1"/>
        <end position="21"/>
    </location>
</feature>
<organism evidence="3 4">
    <name type="scientific">Dreissena polymorpha</name>
    <name type="common">Zebra mussel</name>
    <name type="synonym">Mytilus polymorpha</name>
    <dbReference type="NCBI Taxonomy" id="45954"/>
    <lineage>
        <taxon>Eukaryota</taxon>
        <taxon>Metazoa</taxon>
        <taxon>Spiralia</taxon>
        <taxon>Lophotrochozoa</taxon>
        <taxon>Mollusca</taxon>
        <taxon>Bivalvia</taxon>
        <taxon>Autobranchia</taxon>
        <taxon>Heteroconchia</taxon>
        <taxon>Euheterodonta</taxon>
        <taxon>Imparidentia</taxon>
        <taxon>Neoheterodontei</taxon>
        <taxon>Myida</taxon>
        <taxon>Dreissenoidea</taxon>
        <taxon>Dreissenidae</taxon>
        <taxon>Dreissena</taxon>
    </lineage>
</organism>
<feature type="transmembrane region" description="Helical" evidence="2">
    <location>
        <begin position="31"/>
        <end position="53"/>
    </location>
</feature>
<sequence>MDSSERDELLHPVADEDSAGGVREAPAEFRLVHAVLFPVTILLHVSGGISYYATQQWIQKYLIETMDFNDGHKEHGQLHLRCLQDGNSTEGNFTRIEQETARWAMFPVTASLVPSFFISALIPLYSDKYGRKCLFIISALSQTVQMAIASLTIYF</sequence>
<dbReference type="Proteomes" id="UP000828390">
    <property type="component" value="Unassembled WGS sequence"/>
</dbReference>